<dbReference type="PANTHER" id="PTHR43245:SF13">
    <property type="entry name" value="UDP-D-APIOSE_UDP-D-XYLOSE SYNTHASE 2"/>
    <property type="match status" value="1"/>
</dbReference>
<dbReference type="InterPro" id="IPR001509">
    <property type="entry name" value="Epimerase_deHydtase"/>
</dbReference>
<feature type="domain" description="NAD-dependent epimerase/dehydratase" evidence="1">
    <location>
        <begin position="3"/>
        <end position="244"/>
    </location>
</feature>
<dbReference type="FunCoup" id="A0A212PYN5">
    <property type="interactions" value="276"/>
</dbReference>
<protein>
    <submittedName>
        <fullName evidence="2">UDP-glucose 4-epimerase</fullName>
    </submittedName>
</protein>
<keyword evidence="3" id="KW-1185">Reference proteome</keyword>
<dbReference type="PANTHER" id="PTHR43245">
    <property type="entry name" value="BIFUNCTIONAL POLYMYXIN RESISTANCE PROTEIN ARNA"/>
    <property type="match status" value="1"/>
</dbReference>
<dbReference type="Pfam" id="PF01370">
    <property type="entry name" value="Epimerase"/>
    <property type="match status" value="1"/>
</dbReference>
<dbReference type="AlphaFoldDB" id="A0A212PYN5"/>
<dbReference type="Proteomes" id="UP000197025">
    <property type="component" value="Unassembled WGS sequence"/>
</dbReference>
<accession>A0A212PYN5</accession>
<proteinExistence type="predicted"/>
<gene>
    <name evidence="2" type="ORF">SAMN02746019_00022420</name>
</gene>
<evidence type="ECO:0000259" key="1">
    <source>
        <dbReference type="Pfam" id="PF01370"/>
    </source>
</evidence>
<dbReference type="InParanoid" id="A0A212PYN5"/>
<dbReference type="SUPFAM" id="SSF51735">
    <property type="entry name" value="NAD(P)-binding Rossmann-fold domains"/>
    <property type="match status" value="1"/>
</dbReference>
<evidence type="ECO:0000313" key="3">
    <source>
        <dbReference type="Proteomes" id="UP000197025"/>
    </source>
</evidence>
<dbReference type="Gene3D" id="3.40.50.720">
    <property type="entry name" value="NAD(P)-binding Rossmann-like Domain"/>
    <property type="match status" value="1"/>
</dbReference>
<sequence length="323" mass="36035">MRILVTGGAGFIGSHLVERLLQEGYAVTVLDDLSGGRLENLGAVRDHPRLRILIGDVTDPVTLRRALEGVERVFHLAAVVGVPRVLADPLRTIRVNVRGTEMVLEACAERDLPVCLASSSEVYGKGIRWPAAEEDDLRLGSPTVARWAYAASKLLDEHLALAWARQGLRVSVVRYFNVYGPRADPDGYGYVIARFMDQALRGEPLTVYGDGRQTRSFIYVEDAVEGTLRAGFLPEAFGWIFNIGRAEEISIRELAEKVRAITGRSVPVRFVSFSEAYGPGFEETPRRVPEVSRARALLGFEARVTLDEGLRRTWEWWRVCRRG</sequence>
<dbReference type="InterPro" id="IPR036291">
    <property type="entry name" value="NAD(P)-bd_dom_sf"/>
</dbReference>
<name>A0A212PYN5_9CHLR</name>
<dbReference type="EMBL" id="FYEK01000003">
    <property type="protein sequence ID" value="SNB52068.1"/>
    <property type="molecule type" value="Genomic_DNA"/>
</dbReference>
<evidence type="ECO:0000313" key="2">
    <source>
        <dbReference type="EMBL" id="SNB52068.1"/>
    </source>
</evidence>
<dbReference type="RefSeq" id="WP_088570025.1">
    <property type="nucleotide sequence ID" value="NZ_FYEK01000003.1"/>
</dbReference>
<reference evidence="3" key="1">
    <citation type="submission" date="2017-06" db="EMBL/GenBank/DDBJ databases">
        <authorList>
            <person name="Varghese N."/>
            <person name="Submissions S."/>
        </authorList>
    </citation>
    <scope>NUCLEOTIDE SEQUENCE [LARGE SCALE GENOMIC DNA]</scope>
    <source>
        <strain evidence="3">JAD2</strain>
    </source>
</reference>
<dbReference type="OrthoDB" id="9803061at2"/>
<organism evidence="2 3">
    <name type="scientific">Thermoflexus hugenholtzii JAD2</name>
    <dbReference type="NCBI Taxonomy" id="877466"/>
    <lineage>
        <taxon>Bacteria</taxon>
        <taxon>Bacillati</taxon>
        <taxon>Chloroflexota</taxon>
        <taxon>Thermoflexia</taxon>
        <taxon>Thermoflexales</taxon>
        <taxon>Thermoflexaceae</taxon>
        <taxon>Thermoflexus</taxon>
    </lineage>
</organism>
<dbReference type="InterPro" id="IPR050177">
    <property type="entry name" value="Lipid_A_modif_metabolic_enz"/>
</dbReference>